<gene>
    <name evidence="2" type="ORF">B0J15DRAFT_285223</name>
</gene>
<evidence type="ECO:0000256" key="1">
    <source>
        <dbReference type="SAM" id="MobiDB-lite"/>
    </source>
</evidence>
<evidence type="ECO:0000313" key="3">
    <source>
        <dbReference type="Proteomes" id="UP000736672"/>
    </source>
</evidence>
<keyword evidence="3" id="KW-1185">Reference proteome</keyword>
<reference evidence="2" key="1">
    <citation type="journal article" date="2021" name="Nat. Commun.">
        <title>Genetic determinants of endophytism in the Arabidopsis root mycobiome.</title>
        <authorList>
            <person name="Mesny F."/>
            <person name="Miyauchi S."/>
            <person name="Thiergart T."/>
            <person name="Pickel B."/>
            <person name="Atanasova L."/>
            <person name="Karlsson M."/>
            <person name="Huettel B."/>
            <person name="Barry K.W."/>
            <person name="Haridas S."/>
            <person name="Chen C."/>
            <person name="Bauer D."/>
            <person name="Andreopoulos W."/>
            <person name="Pangilinan J."/>
            <person name="LaButti K."/>
            <person name="Riley R."/>
            <person name="Lipzen A."/>
            <person name="Clum A."/>
            <person name="Drula E."/>
            <person name="Henrissat B."/>
            <person name="Kohler A."/>
            <person name="Grigoriev I.V."/>
            <person name="Martin F.M."/>
            <person name="Hacquard S."/>
        </authorList>
    </citation>
    <scope>NUCLEOTIDE SEQUENCE</scope>
    <source>
        <strain evidence="2">FSSC 5 MPI-SDFR-AT-0091</strain>
    </source>
</reference>
<dbReference type="OrthoDB" id="4850587at2759"/>
<name>A0A9P9HNW8_FUSSL</name>
<proteinExistence type="predicted"/>
<evidence type="ECO:0000313" key="2">
    <source>
        <dbReference type="EMBL" id="KAH7260438.1"/>
    </source>
</evidence>
<organism evidence="2 3">
    <name type="scientific">Fusarium solani</name>
    <name type="common">Filamentous fungus</name>
    <dbReference type="NCBI Taxonomy" id="169388"/>
    <lineage>
        <taxon>Eukaryota</taxon>
        <taxon>Fungi</taxon>
        <taxon>Dikarya</taxon>
        <taxon>Ascomycota</taxon>
        <taxon>Pezizomycotina</taxon>
        <taxon>Sordariomycetes</taxon>
        <taxon>Hypocreomycetidae</taxon>
        <taxon>Hypocreales</taxon>
        <taxon>Nectriaceae</taxon>
        <taxon>Fusarium</taxon>
        <taxon>Fusarium solani species complex</taxon>
    </lineage>
</organism>
<sequence>MKPRRSIRSKSVPTDQSPKKSFLTSISRRFSLSAIRRPSSQRLSDDEDRAIQEQPQAALQEPESPTTASRISRRASRFWSASSANYFEDNTPAQASSPPGYEGAAYVPRHAAADFSKTASNRLTVMVEADETTLCSFNCSPSGNRITAVEDDEQSEEGASHHRQQALAALTARSRSIAASSDGDRDGNNDYTLFLAQAAAGQETRARSSAAAWAELEHRTTHISHRTSGADPLITRQSRGQSAYLGVHGGVSGSSRPVSSIAISIAEYIRPSHVGRAW</sequence>
<dbReference type="EMBL" id="JAGTJS010000008">
    <property type="protein sequence ID" value="KAH7260438.1"/>
    <property type="molecule type" value="Genomic_DNA"/>
</dbReference>
<dbReference type="AlphaFoldDB" id="A0A9P9HNW8"/>
<dbReference type="Proteomes" id="UP000736672">
    <property type="component" value="Unassembled WGS sequence"/>
</dbReference>
<comment type="caution">
    <text evidence="2">The sequence shown here is derived from an EMBL/GenBank/DDBJ whole genome shotgun (WGS) entry which is preliminary data.</text>
</comment>
<accession>A0A9P9HNW8</accession>
<protein>
    <submittedName>
        <fullName evidence="2">Uncharacterized protein</fullName>
    </submittedName>
</protein>
<feature type="region of interest" description="Disordered" evidence="1">
    <location>
        <begin position="1"/>
        <end position="74"/>
    </location>
</feature>
<feature type="compositionally biased region" description="Low complexity" evidence="1">
    <location>
        <begin position="52"/>
        <end position="70"/>
    </location>
</feature>